<comment type="caution">
    <text evidence="1">The sequence shown here is derived from an EMBL/GenBank/DDBJ whole genome shotgun (WGS) entry which is preliminary data.</text>
</comment>
<keyword evidence="2" id="KW-1185">Reference proteome</keyword>
<dbReference type="EMBL" id="MU250533">
    <property type="protein sequence ID" value="KAG7446771.1"/>
    <property type="molecule type" value="Genomic_DNA"/>
</dbReference>
<gene>
    <name evidence="1" type="ORF">BT62DRAFT_1005152</name>
</gene>
<organism evidence="1 2">
    <name type="scientific">Guyanagaster necrorhizus</name>
    <dbReference type="NCBI Taxonomy" id="856835"/>
    <lineage>
        <taxon>Eukaryota</taxon>
        <taxon>Fungi</taxon>
        <taxon>Dikarya</taxon>
        <taxon>Basidiomycota</taxon>
        <taxon>Agaricomycotina</taxon>
        <taxon>Agaricomycetes</taxon>
        <taxon>Agaricomycetidae</taxon>
        <taxon>Agaricales</taxon>
        <taxon>Marasmiineae</taxon>
        <taxon>Physalacriaceae</taxon>
        <taxon>Guyanagaster</taxon>
    </lineage>
</organism>
<dbReference type="RefSeq" id="XP_043040271.1">
    <property type="nucleotide sequence ID" value="XM_043177111.1"/>
</dbReference>
<evidence type="ECO:0000313" key="1">
    <source>
        <dbReference type="EMBL" id="KAG7446771.1"/>
    </source>
</evidence>
<name>A0A9P7VVR4_9AGAR</name>
<dbReference type="AlphaFoldDB" id="A0A9P7VVR4"/>
<dbReference type="Proteomes" id="UP000812287">
    <property type="component" value="Unassembled WGS sequence"/>
</dbReference>
<sequence>MTPIQAFFARNPEFSYDQSKETIAQFHDMARQLKWKKATRCEALRDIQAAMEQQFKEIYGGSVDDLHAWQRLCEVVGRQEIPNDIEACKAVIEGVHVNIWDLVDYPAMKVPPPMHATETALSKYTRSSGKFYPRRDAHGLLKVLLRNILNPSRKREGTGSGAGRRGGSE</sequence>
<dbReference type="GeneID" id="66099398"/>
<reference evidence="1" key="1">
    <citation type="submission" date="2020-11" db="EMBL/GenBank/DDBJ databases">
        <title>Adaptations for nitrogen fixation in a non-lichenized fungal sporocarp promotes dispersal by wood-feeding termites.</title>
        <authorList>
            <consortium name="DOE Joint Genome Institute"/>
            <person name="Koch R.A."/>
            <person name="Yoon G."/>
            <person name="Arayal U."/>
            <person name="Lail K."/>
            <person name="Amirebrahimi M."/>
            <person name="Labutti K."/>
            <person name="Lipzen A."/>
            <person name="Riley R."/>
            <person name="Barry K."/>
            <person name="Henrissat B."/>
            <person name="Grigoriev I.V."/>
            <person name="Herr J.R."/>
            <person name="Aime M.C."/>
        </authorList>
    </citation>
    <scope>NUCLEOTIDE SEQUENCE</scope>
    <source>
        <strain evidence="1">MCA 3950</strain>
    </source>
</reference>
<dbReference type="OrthoDB" id="6105938at2759"/>
<evidence type="ECO:0000313" key="2">
    <source>
        <dbReference type="Proteomes" id="UP000812287"/>
    </source>
</evidence>
<dbReference type="PANTHER" id="PTHR38846">
    <property type="entry name" value="C3H1-TYPE DOMAIN-CONTAINING PROTEIN"/>
    <property type="match status" value="1"/>
</dbReference>
<proteinExistence type="predicted"/>
<protein>
    <submittedName>
        <fullName evidence="1">Uncharacterized protein</fullName>
    </submittedName>
</protein>
<dbReference type="PANTHER" id="PTHR38846:SF1">
    <property type="entry name" value="C3H1-TYPE DOMAIN-CONTAINING PROTEIN"/>
    <property type="match status" value="1"/>
</dbReference>
<accession>A0A9P7VVR4</accession>